<gene>
    <name evidence="2" type="ORF">BGZ95_011536</name>
</gene>
<evidence type="ECO:0000313" key="2">
    <source>
        <dbReference type="EMBL" id="KAG0280027.1"/>
    </source>
</evidence>
<sequence>MQAGYQEAKHEYQRHFATTEYRSSSFPEAEKVAAEISTLSPIITAATGSTNTTTSATNIRSINTILGPKVASAQSYAKRKQTLDDPPIYHEEDKIQNRKKPDTKDTQWRSAGGIDYLTNFKDYQNRTGDSLAMDMIADVSVGRNESGSFSKWLKDQHGKDGLKEARFKHQASKAIEDMWPSWIEVTNRVFAKDVKTYRDVRRRAAAESNQEDVIVIYVEFGIREGVRFTHFGDLILASIVLFPRAHCPVSKQSGGN</sequence>
<keyword evidence="3" id="KW-1185">Reference proteome</keyword>
<organism evidence="2 3">
    <name type="scientific">Linnemannia exigua</name>
    <dbReference type="NCBI Taxonomy" id="604196"/>
    <lineage>
        <taxon>Eukaryota</taxon>
        <taxon>Fungi</taxon>
        <taxon>Fungi incertae sedis</taxon>
        <taxon>Mucoromycota</taxon>
        <taxon>Mortierellomycotina</taxon>
        <taxon>Mortierellomycetes</taxon>
        <taxon>Mortierellales</taxon>
        <taxon>Mortierellaceae</taxon>
        <taxon>Linnemannia</taxon>
    </lineage>
</organism>
<protein>
    <submittedName>
        <fullName evidence="2">Uncharacterized protein</fullName>
    </submittedName>
</protein>
<dbReference type="Proteomes" id="UP001194580">
    <property type="component" value="Unassembled WGS sequence"/>
</dbReference>
<feature type="region of interest" description="Disordered" evidence="1">
    <location>
        <begin position="80"/>
        <end position="108"/>
    </location>
</feature>
<accession>A0AAD4DJR7</accession>
<evidence type="ECO:0000313" key="3">
    <source>
        <dbReference type="Proteomes" id="UP001194580"/>
    </source>
</evidence>
<name>A0AAD4DJR7_9FUNG</name>
<evidence type="ECO:0000256" key="1">
    <source>
        <dbReference type="SAM" id="MobiDB-lite"/>
    </source>
</evidence>
<comment type="caution">
    <text evidence="2">The sequence shown here is derived from an EMBL/GenBank/DDBJ whole genome shotgun (WGS) entry which is preliminary data.</text>
</comment>
<dbReference type="AlphaFoldDB" id="A0AAD4DJR7"/>
<feature type="compositionally biased region" description="Basic and acidic residues" evidence="1">
    <location>
        <begin position="81"/>
        <end position="107"/>
    </location>
</feature>
<dbReference type="EMBL" id="JAAAIL010000088">
    <property type="protein sequence ID" value="KAG0280027.1"/>
    <property type="molecule type" value="Genomic_DNA"/>
</dbReference>
<reference evidence="2" key="1">
    <citation type="journal article" date="2020" name="Fungal Divers.">
        <title>Resolving the Mortierellaceae phylogeny through synthesis of multi-gene phylogenetics and phylogenomics.</title>
        <authorList>
            <person name="Vandepol N."/>
            <person name="Liber J."/>
            <person name="Desiro A."/>
            <person name="Na H."/>
            <person name="Kennedy M."/>
            <person name="Barry K."/>
            <person name="Grigoriev I.V."/>
            <person name="Miller A.N."/>
            <person name="O'Donnell K."/>
            <person name="Stajich J.E."/>
            <person name="Bonito G."/>
        </authorList>
    </citation>
    <scope>NUCLEOTIDE SEQUENCE</scope>
    <source>
        <strain evidence="2">NRRL 28262</strain>
    </source>
</reference>
<proteinExistence type="predicted"/>